<comment type="similarity">
    <text evidence="1 5">Belongs to the proline oxidase family.</text>
</comment>
<dbReference type="Proteomes" id="UP001363151">
    <property type="component" value="Unassembled WGS sequence"/>
</dbReference>
<keyword evidence="5" id="KW-0285">Flavoprotein</keyword>
<feature type="compositionally biased region" description="Low complexity" evidence="6">
    <location>
        <begin position="27"/>
        <end position="53"/>
    </location>
</feature>
<evidence type="ECO:0000313" key="9">
    <source>
        <dbReference type="Proteomes" id="UP001363151"/>
    </source>
</evidence>
<evidence type="ECO:0000259" key="7">
    <source>
        <dbReference type="Pfam" id="PF01619"/>
    </source>
</evidence>
<dbReference type="InterPro" id="IPR015659">
    <property type="entry name" value="Proline_oxidase"/>
</dbReference>
<comment type="caution">
    <text evidence="8">The sequence shown here is derived from an EMBL/GenBank/DDBJ whole genome shotgun (WGS) entry which is preliminary data.</text>
</comment>
<evidence type="ECO:0000256" key="3">
    <source>
        <dbReference type="ARBA" id="ARBA00023002"/>
    </source>
</evidence>
<proteinExistence type="inferred from homology"/>
<keyword evidence="9" id="KW-1185">Reference proteome</keyword>
<comment type="catalytic activity">
    <reaction evidence="5">
        <text>L-proline + a quinone = (S)-1-pyrroline-5-carboxylate + a quinol + H(+)</text>
        <dbReference type="Rhea" id="RHEA:23784"/>
        <dbReference type="ChEBI" id="CHEBI:15378"/>
        <dbReference type="ChEBI" id="CHEBI:17388"/>
        <dbReference type="ChEBI" id="CHEBI:24646"/>
        <dbReference type="ChEBI" id="CHEBI:60039"/>
        <dbReference type="ChEBI" id="CHEBI:132124"/>
        <dbReference type="EC" id="1.5.5.2"/>
    </reaction>
</comment>
<keyword evidence="5" id="KW-0274">FAD</keyword>
<keyword evidence="4 5" id="KW-0642">Proline metabolism</keyword>
<accession>A0ABR1FZU7</accession>
<dbReference type="EC" id="1.5.5.2" evidence="2 5"/>
<organism evidence="8 9">
    <name type="scientific">Aureococcus anophagefferens</name>
    <name type="common">Harmful bloom alga</name>
    <dbReference type="NCBI Taxonomy" id="44056"/>
    <lineage>
        <taxon>Eukaryota</taxon>
        <taxon>Sar</taxon>
        <taxon>Stramenopiles</taxon>
        <taxon>Ochrophyta</taxon>
        <taxon>Pelagophyceae</taxon>
        <taxon>Pelagomonadales</taxon>
        <taxon>Pelagomonadaceae</taxon>
        <taxon>Aureococcus</taxon>
    </lineage>
</organism>
<sequence>MGSVVGRVSEETPKFHVVRRAATYECGATPRASPRRAATPTAGPSGTWPGLRRGPARRPRRAPPSPRRVLGDRAVAAVVRPTFFAHFVAGEDEAEVRGAVEACGRAALAPSSTTPPRPASRTRRPALAPRQARVYDYAGEAACDAARDVFAGAIEAVARVAPEDGFAAIKVTALGQPGSSAPGARVETARFFGGERLPTSDRGAFEAAWFGLFTESAASRAAAAETFNALEAATQRCRALGGSVAGVISVKRMRELSALCREAGPFAAAALTEEEGALADAMLDRLDGLAALAAARGVRVMVDAEHTYFQPAIDHICLELMRKYNRGGGAVVHNTYQCYLTATAAKLERHAALANREGWHFGAKLVRGAYLHLERARAARLGYADPVHATIEDTHACFDAAVAFALARPDVRSGRSAANVLVASHNRASVERALDVMANEGLDARTSKVYFGQLLGMADHLTFTLGAHGYRAYKYVPYGSLYEVMPYLLRRAHENGDLLSSNVAGERALLVGELARRARAALGV</sequence>
<feature type="domain" description="Proline dehydrogenase" evidence="7">
    <location>
        <begin position="210"/>
        <end position="498"/>
    </location>
</feature>
<evidence type="ECO:0000256" key="6">
    <source>
        <dbReference type="SAM" id="MobiDB-lite"/>
    </source>
</evidence>
<keyword evidence="3 5" id="KW-0560">Oxidoreductase</keyword>
<evidence type="ECO:0000313" key="8">
    <source>
        <dbReference type="EMBL" id="KAK7241746.1"/>
    </source>
</evidence>
<feature type="region of interest" description="Disordered" evidence="6">
    <location>
        <begin position="26"/>
        <end position="68"/>
    </location>
</feature>
<evidence type="ECO:0000256" key="5">
    <source>
        <dbReference type="RuleBase" id="RU364054"/>
    </source>
</evidence>
<reference evidence="8 9" key="1">
    <citation type="submission" date="2024-03" db="EMBL/GenBank/DDBJ databases">
        <title>Aureococcus anophagefferens CCMP1851 and Kratosvirus quantuckense: Draft genome of a second virus-susceptible host strain in the model system.</title>
        <authorList>
            <person name="Chase E."/>
            <person name="Truchon A.R."/>
            <person name="Schepens W."/>
            <person name="Wilhelm S.W."/>
        </authorList>
    </citation>
    <scope>NUCLEOTIDE SEQUENCE [LARGE SCALE GENOMIC DNA]</scope>
    <source>
        <strain evidence="8 9">CCMP1851</strain>
    </source>
</reference>
<dbReference type="InterPro" id="IPR002872">
    <property type="entry name" value="Proline_DH_dom"/>
</dbReference>
<comment type="cofactor">
    <cofactor evidence="5">
        <name>FAD</name>
        <dbReference type="ChEBI" id="CHEBI:57692"/>
    </cofactor>
</comment>
<dbReference type="PANTHER" id="PTHR13914">
    <property type="entry name" value="PROLINE OXIDASE"/>
    <property type="match status" value="1"/>
</dbReference>
<evidence type="ECO:0000256" key="4">
    <source>
        <dbReference type="ARBA" id="ARBA00023062"/>
    </source>
</evidence>
<dbReference type="Gene3D" id="3.20.20.220">
    <property type="match status" value="1"/>
</dbReference>
<comment type="function">
    <text evidence="5">Converts proline to delta-1-pyrroline-5-carboxylate.</text>
</comment>
<gene>
    <name evidence="8" type="ORF">SO694_0015307</name>
</gene>
<name>A0ABR1FZU7_AURAN</name>
<dbReference type="EMBL" id="JBBJCI010000153">
    <property type="protein sequence ID" value="KAK7241746.1"/>
    <property type="molecule type" value="Genomic_DNA"/>
</dbReference>
<feature type="region of interest" description="Disordered" evidence="6">
    <location>
        <begin position="107"/>
        <end position="127"/>
    </location>
</feature>
<dbReference type="Pfam" id="PF01619">
    <property type="entry name" value="Pro_dh"/>
    <property type="match status" value="1"/>
</dbReference>
<evidence type="ECO:0000256" key="1">
    <source>
        <dbReference type="ARBA" id="ARBA00005869"/>
    </source>
</evidence>
<dbReference type="SUPFAM" id="SSF51730">
    <property type="entry name" value="FAD-linked oxidoreductase"/>
    <property type="match status" value="1"/>
</dbReference>
<dbReference type="InterPro" id="IPR029041">
    <property type="entry name" value="FAD-linked_oxidoreductase-like"/>
</dbReference>
<dbReference type="PANTHER" id="PTHR13914:SF0">
    <property type="entry name" value="PROLINE DEHYDROGENASE 1, MITOCHONDRIAL"/>
    <property type="match status" value="1"/>
</dbReference>
<evidence type="ECO:0000256" key="2">
    <source>
        <dbReference type="ARBA" id="ARBA00012695"/>
    </source>
</evidence>
<protein>
    <recommendedName>
        <fullName evidence="2 5">Proline dehydrogenase</fullName>
        <ecNumber evidence="2 5">1.5.5.2</ecNumber>
    </recommendedName>
</protein>